<feature type="transmembrane region" description="Helical" evidence="8">
    <location>
        <begin position="12"/>
        <end position="33"/>
    </location>
</feature>
<dbReference type="PROSITE" id="PS50928">
    <property type="entry name" value="ABC_TM1"/>
    <property type="match status" value="1"/>
</dbReference>
<evidence type="ECO:0000313" key="11">
    <source>
        <dbReference type="Proteomes" id="UP000831327"/>
    </source>
</evidence>
<evidence type="ECO:0000256" key="7">
    <source>
        <dbReference type="ARBA" id="ARBA00023136"/>
    </source>
</evidence>
<dbReference type="InterPro" id="IPR000515">
    <property type="entry name" value="MetI-like"/>
</dbReference>
<gene>
    <name evidence="10" type="ORF">Rmf_42970</name>
</gene>
<feature type="domain" description="ABC transmembrane type-1" evidence="9">
    <location>
        <begin position="64"/>
        <end position="255"/>
    </location>
</feature>
<feature type="transmembrane region" description="Helical" evidence="8">
    <location>
        <begin position="135"/>
        <end position="158"/>
    </location>
</feature>
<comment type="subcellular location">
    <subcellularLocation>
        <location evidence="1">Cell inner membrane</location>
        <topology evidence="1">Multi-pass membrane protein</topology>
    </subcellularLocation>
    <subcellularLocation>
        <location evidence="8">Cell membrane</location>
        <topology evidence="8">Multi-pass membrane protein</topology>
    </subcellularLocation>
</comment>
<evidence type="ECO:0000256" key="2">
    <source>
        <dbReference type="ARBA" id="ARBA00022448"/>
    </source>
</evidence>
<dbReference type="Proteomes" id="UP000831327">
    <property type="component" value="Chromosome"/>
</dbReference>
<keyword evidence="3" id="KW-1003">Cell membrane</keyword>
<dbReference type="Pfam" id="PF00528">
    <property type="entry name" value="BPD_transp_1"/>
    <property type="match status" value="1"/>
</dbReference>
<evidence type="ECO:0000256" key="1">
    <source>
        <dbReference type="ARBA" id="ARBA00004429"/>
    </source>
</evidence>
<feature type="transmembrane region" description="Helical" evidence="8">
    <location>
        <begin position="187"/>
        <end position="212"/>
    </location>
</feature>
<keyword evidence="7 8" id="KW-0472">Membrane</keyword>
<dbReference type="PANTHER" id="PTHR43357:SF4">
    <property type="entry name" value="INNER MEMBRANE ABC TRANSPORTER PERMEASE PROTEIN YDCV"/>
    <property type="match status" value="1"/>
</dbReference>
<dbReference type="CDD" id="cd06261">
    <property type="entry name" value="TM_PBP2"/>
    <property type="match status" value="1"/>
</dbReference>
<feature type="transmembrane region" description="Helical" evidence="8">
    <location>
        <begin position="102"/>
        <end position="123"/>
    </location>
</feature>
<keyword evidence="6 8" id="KW-1133">Transmembrane helix</keyword>
<dbReference type="InterPro" id="IPR035906">
    <property type="entry name" value="MetI-like_sf"/>
</dbReference>
<evidence type="ECO:0000313" key="10">
    <source>
        <dbReference type="EMBL" id="BDG74368.1"/>
    </source>
</evidence>
<keyword evidence="11" id="KW-1185">Reference proteome</keyword>
<evidence type="ECO:0000256" key="8">
    <source>
        <dbReference type="RuleBase" id="RU363032"/>
    </source>
</evidence>
<evidence type="ECO:0000259" key="9">
    <source>
        <dbReference type="PROSITE" id="PS50928"/>
    </source>
</evidence>
<feature type="transmembrane region" description="Helical" evidence="8">
    <location>
        <begin position="64"/>
        <end position="90"/>
    </location>
</feature>
<keyword evidence="4" id="KW-0997">Cell inner membrane</keyword>
<name>A0ABM7Y8R1_9PROT</name>
<keyword evidence="5 8" id="KW-0812">Transmembrane</keyword>
<dbReference type="Gene3D" id="1.10.3720.10">
    <property type="entry name" value="MetI-like"/>
    <property type="match status" value="1"/>
</dbReference>
<evidence type="ECO:0000256" key="6">
    <source>
        <dbReference type="ARBA" id="ARBA00022989"/>
    </source>
</evidence>
<proteinExistence type="inferred from homology"/>
<dbReference type="PANTHER" id="PTHR43357">
    <property type="entry name" value="INNER MEMBRANE ABC TRANSPORTER PERMEASE PROTEIN YDCV"/>
    <property type="match status" value="1"/>
</dbReference>
<sequence length="263" mass="28475">METMRRSPLMQALAWCVLALLVLPAFIVIPISLTPNRYLSLPTDGISLQHWESLLTNPIWREGIWLSLFIALTSTGLAVAAGTLCSIGCWRLGSGATKVVRAAMIVPLMVPTIAYALGLYRLYVEFRLVGSTIGVVMAHTVTALPYVALTVTAALANLDPRLEQAARGLGASTSQTLWRVILPNLKLGIASGAVFAFIHSWDELLIVIFVGGRNLFTLPRLMWDGINENLDPTIAAVASAMILITLVALLLDMAIRARRDANS</sequence>
<protein>
    <submittedName>
        <fullName evidence="10">ABC transporter permease</fullName>
    </submittedName>
</protein>
<evidence type="ECO:0000256" key="5">
    <source>
        <dbReference type="ARBA" id="ARBA00022692"/>
    </source>
</evidence>
<feature type="transmembrane region" description="Helical" evidence="8">
    <location>
        <begin position="232"/>
        <end position="251"/>
    </location>
</feature>
<accession>A0ABM7Y8R1</accession>
<reference evidence="10 11" key="1">
    <citation type="journal article" date="2016" name="Microbes Environ.">
        <title>Phylogenetically diverse aerobic anoxygenic phototrophic bacteria isolated from epilithic biofilms in Tama river, Japan.</title>
        <authorList>
            <person name="Hirose S."/>
            <person name="Matsuura K."/>
            <person name="Haruta S."/>
        </authorList>
    </citation>
    <scope>NUCLEOTIDE SEQUENCE [LARGE SCALE GENOMIC DNA]</scope>
    <source>
        <strain evidence="10 11">S08</strain>
    </source>
</reference>
<dbReference type="SUPFAM" id="SSF161098">
    <property type="entry name" value="MetI-like"/>
    <property type="match status" value="1"/>
</dbReference>
<dbReference type="EMBL" id="AP025637">
    <property type="protein sequence ID" value="BDG74368.1"/>
    <property type="molecule type" value="Genomic_DNA"/>
</dbReference>
<organism evidence="10 11">
    <name type="scientific">Roseomonas fluvialis</name>
    <dbReference type="NCBI Taxonomy" id="1750527"/>
    <lineage>
        <taxon>Bacteria</taxon>
        <taxon>Pseudomonadati</taxon>
        <taxon>Pseudomonadota</taxon>
        <taxon>Alphaproteobacteria</taxon>
        <taxon>Acetobacterales</taxon>
        <taxon>Roseomonadaceae</taxon>
        <taxon>Roseomonas</taxon>
    </lineage>
</organism>
<comment type="similarity">
    <text evidence="8">Belongs to the binding-protein-dependent transport system permease family.</text>
</comment>
<evidence type="ECO:0000256" key="3">
    <source>
        <dbReference type="ARBA" id="ARBA00022475"/>
    </source>
</evidence>
<evidence type="ECO:0000256" key="4">
    <source>
        <dbReference type="ARBA" id="ARBA00022519"/>
    </source>
</evidence>
<keyword evidence="2 8" id="KW-0813">Transport</keyword>